<name>A0A238W1R7_9RHOB</name>
<dbReference type="PROSITE" id="PS51782">
    <property type="entry name" value="LYSM"/>
    <property type="match status" value="1"/>
</dbReference>
<dbReference type="InterPro" id="IPR018392">
    <property type="entry name" value="LysM"/>
</dbReference>
<protein>
    <recommendedName>
        <fullName evidence="3">Potassium binding protein Kbp</fullName>
    </recommendedName>
</protein>
<sequence>MAIWDFVKDAGKSVFGKAEAAQPKPAAAPQGQTAPDAPKPAQDPDTARKVAALKAELKALNLDRDDVHLTLRGDTVTIQDKGADRETLEKLILALGNIEGIAKVEADLPDAGAEAGKAPVFHTVKKGETLSAIAKAYLGNANKYNAIFEANRPMLKDPDSIYPGQTLRIPQE</sequence>
<feature type="compositionally biased region" description="Low complexity" evidence="4">
    <location>
        <begin position="18"/>
        <end position="46"/>
    </location>
</feature>
<evidence type="ECO:0000256" key="3">
    <source>
        <dbReference type="ARBA" id="ARBA00072219"/>
    </source>
</evidence>
<dbReference type="GO" id="GO:0005737">
    <property type="term" value="C:cytoplasm"/>
    <property type="evidence" value="ECO:0007669"/>
    <property type="project" value="UniProtKB-SubCell"/>
</dbReference>
<dbReference type="SUPFAM" id="SSF54106">
    <property type="entry name" value="LysM domain"/>
    <property type="match status" value="1"/>
</dbReference>
<dbReference type="Proteomes" id="UP000198409">
    <property type="component" value="Unassembled WGS sequence"/>
</dbReference>
<dbReference type="InterPro" id="IPR052196">
    <property type="entry name" value="Bact_Kbp"/>
</dbReference>
<reference evidence="6" key="1">
    <citation type="submission" date="2017-06" db="EMBL/GenBank/DDBJ databases">
        <authorList>
            <person name="Kim H.J."/>
            <person name="Triplett B.A."/>
        </authorList>
    </citation>
    <scope>NUCLEOTIDE SEQUENCE [LARGE SCALE GENOMIC DNA]</scope>
    <source>
        <strain evidence="6">DSM 26170</strain>
    </source>
</reference>
<dbReference type="Gene3D" id="3.10.350.10">
    <property type="entry name" value="LysM domain"/>
    <property type="match status" value="1"/>
</dbReference>
<accession>A0A238W1R7</accession>
<dbReference type="OrthoDB" id="370541at2"/>
<evidence type="ECO:0000259" key="5">
    <source>
        <dbReference type="PROSITE" id="PS51782"/>
    </source>
</evidence>
<dbReference type="PANTHER" id="PTHR34700">
    <property type="entry name" value="POTASSIUM BINDING PROTEIN KBP"/>
    <property type="match status" value="1"/>
</dbReference>
<dbReference type="InterPro" id="IPR036779">
    <property type="entry name" value="LysM_dom_sf"/>
</dbReference>
<gene>
    <name evidence="7" type="primary">lysM</name>
    <name evidence="7" type="ORF">EYF88_06835</name>
    <name evidence="6" type="ORF">SAMN06265378_103278</name>
</gene>
<comment type="subcellular location">
    <subcellularLocation>
        <location evidence="1">Cytoplasm</location>
    </subcellularLocation>
</comment>
<dbReference type="Proteomes" id="UP000292859">
    <property type="component" value="Unassembled WGS sequence"/>
</dbReference>
<feature type="region of interest" description="Disordered" evidence="4">
    <location>
        <begin position="17"/>
        <end position="46"/>
    </location>
</feature>
<feature type="domain" description="LysM" evidence="5">
    <location>
        <begin position="120"/>
        <end position="169"/>
    </location>
</feature>
<dbReference type="Pfam" id="PF01476">
    <property type="entry name" value="LysM"/>
    <property type="match status" value="1"/>
</dbReference>
<dbReference type="EMBL" id="FZNM01000003">
    <property type="protein sequence ID" value="SNR40466.1"/>
    <property type="molecule type" value="Genomic_DNA"/>
</dbReference>
<reference evidence="7 9" key="3">
    <citation type="submission" date="2019-02" db="EMBL/GenBank/DDBJ databases">
        <authorList>
            <person name="Zhang G."/>
        </authorList>
    </citation>
    <scope>NUCLEOTIDE SEQUENCE [LARGE SCALE GENOMIC DNA]</scope>
    <source>
        <strain evidence="7 9">CMB17</strain>
    </source>
</reference>
<evidence type="ECO:0000313" key="6">
    <source>
        <dbReference type="EMBL" id="SNR40466.1"/>
    </source>
</evidence>
<dbReference type="FunFam" id="3.10.350.10:FF:000001">
    <property type="entry name" value="Peptidoglycan-binding protein LysM"/>
    <property type="match status" value="1"/>
</dbReference>
<evidence type="ECO:0000313" key="8">
    <source>
        <dbReference type="Proteomes" id="UP000198409"/>
    </source>
</evidence>
<dbReference type="EMBL" id="SIRL01000003">
    <property type="protein sequence ID" value="TBN51498.1"/>
    <property type="molecule type" value="Genomic_DNA"/>
</dbReference>
<organism evidence="6 8">
    <name type="scientific">Paracoccus sediminis</name>
    <dbReference type="NCBI Taxonomy" id="1214787"/>
    <lineage>
        <taxon>Bacteria</taxon>
        <taxon>Pseudomonadati</taxon>
        <taxon>Pseudomonadota</taxon>
        <taxon>Alphaproteobacteria</taxon>
        <taxon>Rhodobacterales</taxon>
        <taxon>Paracoccaceae</taxon>
        <taxon>Paracoccus</taxon>
    </lineage>
</organism>
<dbReference type="NCBIfam" id="NF008399">
    <property type="entry name" value="PRK11198.1"/>
    <property type="match status" value="1"/>
</dbReference>
<keyword evidence="2" id="KW-0963">Cytoplasm</keyword>
<evidence type="ECO:0000313" key="7">
    <source>
        <dbReference type="EMBL" id="TBN51498.1"/>
    </source>
</evidence>
<proteinExistence type="predicted"/>
<dbReference type="AlphaFoldDB" id="A0A238W1R7"/>
<evidence type="ECO:0000313" key="9">
    <source>
        <dbReference type="Proteomes" id="UP000292859"/>
    </source>
</evidence>
<evidence type="ECO:0000256" key="1">
    <source>
        <dbReference type="ARBA" id="ARBA00004496"/>
    </source>
</evidence>
<evidence type="ECO:0000256" key="2">
    <source>
        <dbReference type="ARBA" id="ARBA00022490"/>
    </source>
</evidence>
<dbReference type="SMART" id="SM00257">
    <property type="entry name" value="LysM"/>
    <property type="match status" value="1"/>
</dbReference>
<dbReference type="RefSeq" id="WP_089387420.1">
    <property type="nucleotide sequence ID" value="NZ_FZNM01000003.1"/>
</dbReference>
<reference evidence="8" key="2">
    <citation type="submission" date="2017-06" db="EMBL/GenBank/DDBJ databases">
        <authorList>
            <person name="Varghese N."/>
            <person name="Submissions S."/>
        </authorList>
    </citation>
    <scope>NUCLEOTIDE SEQUENCE [LARGE SCALE GENOMIC DNA]</scope>
    <source>
        <strain evidence="8">DSM 26170</strain>
    </source>
</reference>
<dbReference type="PANTHER" id="PTHR34700:SF8">
    <property type="entry name" value="POTASSIUM BINDING PROTEIN KBP"/>
    <property type="match status" value="1"/>
</dbReference>
<keyword evidence="9" id="KW-1185">Reference proteome</keyword>
<dbReference type="CDD" id="cd00118">
    <property type="entry name" value="LysM"/>
    <property type="match status" value="1"/>
</dbReference>
<evidence type="ECO:0000256" key="4">
    <source>
        <dbReference type="SAM" id="MobiDB-lite"/>
    </source>
</evidence>